<protein>
    <submittedName>
        <fullName evidence="1">Hpt domain-containing protein</fullName>
    </submittedName>
</protein>
<dbReference type="Proteomes" id="UP000616151">
    <property type="component" value="Unassembled WGS sequence"/>
</dbReference>
<evidence type="ECO:0000313" key="2">
    <source>
        <dbReference type="Proteomes" id="UP000616151"/>
    </source>
</evidence>
<comment type="caution">
    <text evidence="1">The sequence shown here is derived from an EMBL/GenBank/DDBJ whole genome shotgun (WGS) entry which is preliminary data.</text>
</comment>
<reference evidence="1" key="1">
    <citation type="submission" date="2021-01" db="EMBL/GenBank/DDBJ databases">
        <authorList>
            <person name="Sun Q."/>
        </authorList>
    </citation>
    <scope>NUCLEOTIDE SEQUENCE</scope>
    <source>
        <strain evidence="1">YIM B02566</strain>
    </source>
</reference>
<evidence type="ECO:0000313" key="1">
    <source>
        <dbReference type="EMBL" id="MBK1865327.1"/>
    </source>
</evidence>
<proteinExistence type="predicted"/>
<accession>A0ACC5QYA0</accession>
<keyword evidence="2" id="KW-1185">Reference proteome</keyword>
<name>A0ACC5QYA0_9HYPH</name>
<gene>
    <name evidence="1" type="ORF">JHL16_03100</name>
</gene>
<sequence length="127" mass="13559">MLTKGVAQANQKSDAGAADPAIFDREHLSQYTGGDDALERELIGLFLAQFAPVRAQLDEAASADDWKFAAHSLKGSARSIGAPRIAALTDEIEDLGWSGEAKLKKRVLGELDQAMAAFAAEAEKLFI</sequence>
<organism evidence="1 2">
    <name type="scientific">Taklimakanibacter albus</name>
    <dbReference type="NCBI Taxonomy" id="2800327"/>
    <lineage>
        <taxon>Bacteria</taxon>
        <taxon>Pseudomonadati</taxon>
        <taxon>Pseudomonadota</taxon>
        <taxon>Alphaproteobacteria</taxon>
        <taxon>Hyphomicrobiales</taxon>
        <taxon>Aestuariivirgaceae</taxon>
        <taxon>Taklimakanibacter</taxon>
    </lineage>
</organism>
<dbReference type="EMBL" id="JAENHL010000004">
    <property type="protein sequence ID" value="MBK1865327.1"/>
    <property type="molecule type" value="Genomic_DNA"/>
</dbReference>